<proteinExistence type="predicted"/>
<evidence type="ECO:0000256" key="1">
    <source>
        <dbReference type="SAM" id="MobiDB-lite"/>
    </source>
</evidence>
<feature type="non-terminal residue" evidence="2">
    <location>
        <position position="1"/>
    </location>
</feature>
<feature type="region of interest" description="Disordered" evidence="1">
    <location>
        <begin position="938"/>
        <end position="967"/>
    </location>
</feature>
<feature type="compositionally biased region" description="Polar residues" evidence="1">
    <location>
        <begin position="939"/>
        <end position="950"/>
    </location>
</feature>
<keyword evidence="3" id="KW-1185">Reference proteome</keyword>
<evidence type="ECO:0000313" key="3">
    <source>
        <dbReference type="Proteomes" id="UP000245754"/>
    </source>
</evidence>
<protein>
    <submittedName>
        <fullName evidence="2">Hemagglutinin-like protein</fullName>
    </submittedName>
</protein>
<feature type="compositionally biased region" description="Low complexity" evidence="1">
    <location>
        <begin position="839"/>
        <end position="853"/>
    </location>
</feature>
<dbReference type="Pfam" id="PF13332">
    <property type="entry name" value="Fil_haemagg_2"/>
    <property type="match status" value="4"/>
</dbReference>
<organism evidence="2 3">
    <name type="scientific">Cupriavidus plantarum</name>
    <dbReference type="NCBI Taxonomy" id="942865"/>
    <lineage>
        <taxon>Bacteria</taxon>
        <taxon>Pseudomonadati</taxon>
        <taxon>Pseudomonadota</taxon>
        <taxon>Betaproteobacteria</taxon>
        <taxon>Burkholderiales</taxon>
        <taxon>Burkholderiaceae</taxon>
        <taxon>Cupriavidus</taxon>
    </lineage>
</organism>
<feature type="compositionally biased region" description="Basic and acidic residues" evidence="1">
    <location>
        <begin position="822"/>
        <end position="831"/>
    </location>
</feature>
<reference evidence="2 3" key="1">
    <citation type="submission" date="2018-05" db="EMBL/GenBank/DDBJ databases">
        <title>Genomic Encyclopedia of Type Strains, Phase IV (KMG-V): Genome sequencing to study the core and pangenomes of soil and plant-associated prokaryotes.</title>
        <authorList>
            <person name="Whitman W."/>
        </authorList>
    </citation>
    <scope>NUCLEOTIDE SEQUENCE [LARGE SCALE GENOMIC DNA]</scope>
    <source>
        <strain evidence="2 3">SLV-132</strain>
    </source>
</reference>
<name>A0A316EJL4_9BURK</name>
<dbReference type="EMBL" id="QGGT01000016">
    <property type="protein sequence ID" value="PWK30439.1"/>
    <property type="molecule type" value="Genomic_DNA"/>
</dbReference>
<feature type="region of interest" description="Disordered" evidence="1">
    <location>
        <begin position="822"/>
        <end position="855"/>
    </location>
</feature>
<gene>
    <name evidence="2" type="ORF">C7419_1162</name>
</gene>
<evidence type="ECO:0000313" key="2">
    <source>
        <dbReference type="EMBL" id="PWK30439.1"/>
    </source>
</evidence>
<comment type="caution">
    <text evidence="2">The sequence shown here is derived from an EMBL/GenBank/DDBJ whole genome shotgun (WGS) entry which is preliminary data.</text>
</comment>
<dbReference type="GO" id="GO:0003824">
    <property type="term" value="F:catalytic activity"/>
    <property type="evidence" value="ECO:0007669"/>
    <property type="project" value="UniProtKB-ARBA"/>
</dbReference>
<dbReference type="RefSeq" id="WP_181366251.1">
    <property type="nucleotide sequence ID" value="NZ_QGGT01000016.1"/>
</dbReference>
<sequence>LVRDQITQLTGKTFLTGYTDQLEEYKALMNNGVTYAKAFDLTPGIGLTEAQMRQLTTDMVWMVSQDVTLPDGTTQSVLVPKVYLAQGNAVDLNSTGALVAGNTVSIDATDTVNNSGSIVGNLATQVVGTDIVNRGSIGGIGSSGTTVVSATQDVRNLGGRIGGQDVVVAAGRDIVNQSQTITNTTTLANGNSASATGIGAVATIEGKGNVAMLAGRDITLAGGSVDAGNNAMLAAGRDLNIGTVQLGTTQDATAHGGKDYLREETTVNAGSTVKTGGSMTAVAGRDATLTGSAIGAGGDAALVAGRNTTVTAAMDTHTQAAGAMSNKASQFTQSAYDESTRAATIDAGGNVTLGAGQTAVVNQILQGNGIAAAQSDGIGNVAILGSGVSSTDGAVKLVATGDVTIGTVTEQHRSDSWSHTESSGFMSKKETTTTSSTRDSVAVGSVVSGDTITGSAGRDLTIAGSTVAGTHDLSLEAGRNLTITTAASTSESQTYSHTKATGFGATGGGLSYGMRDQKDTTHDSSVTQTGSLVGSTDGSVSLKAGSTLQITGSQVIAAKDLTGVGADVIIEAAKGSEHHDETHEIKQTGFTLGVSGGAIGAAINAGQKISADTKSRDGRASALWGIAAGRDAYEAAMAAGDAMKALEKGAGPQGAAVTLSFGSSQSKNTLTQDSTTHTGSNVQAGGAATFIAAGVDAAGNKTAGNLNIIGSDVSATKVGLGARGDVNIVSATDTYESHSTNKSSGGSIGVSYGAQGFGVSVSGQMSKGNSDTVGTTQVNSHVTGSESVTIVSGNDTNILGGVVSGGKVSAEIGGNLNIASRQDTEVSHAEQKSMGGGLSISQGGASGSFSASKGKADSHYANVTEQSGIRAGDDGFDIHVKGNTDLKGAVIASTADEDKNRLTTGTLTWSDIENKSDYSGTSMGLSGGLTFGQKAIDQKSGQTAGKNTGGVSPLIPQDDSGSQRGVTQSGIAAGTISITDQANQNQDVATLNRDLSNTNTTVGKGPDLNDVLGRQADMMAAAQAAGEAVGRTVGDIADAKRKEATDAQKAAQIAYDANPSEENRAALDQAMADVDGWKEGGPYRAGLHAAGGAMIAALGGGNALAGAAGARVSSLAAEQLATVGKAVAEGAGTGNKDLDEAIGNLAANLAAGGMGAVAGGGSGAATAANADRFNRQLHPDERKWAKDNAKAFAAFYEGRTGIVLTVDQAESMLLGTGYRLVDAVAKAGPGGDQYAVAYISQNAGHLFVATTGEYNNPFRGGSNDGRLSPEQTALPGSRPAIVPDYVSANRSGAGLAGNAALNLHDGQAYVGAGGTVPIAPSGSIVWGFIFSKHGDASLATNSFLEGASYVVGGCWGICLNINKAVGGGLALEVGFGSAGVAAGTGVNVKMDRKRK</sequence>
<feature type="region of interest" description="Disordered" evidence="1">
    <location>
        <begin position="411"/>
        <end position="440"/>
    </location>
</feature>
<dbReference type="Proteomes" id="UP000245754">
    <property type="component" value="Unassembled WGS sequence"/>
</dbReference>
<dbReference type="InterPro" id="IPR025157">
    <property type="entry name" value="Hemagglutinin_rpt"/>
</dbReference>
<accession>A0A316EJL4</accession>